<dbReference type="Pfam" id="PF03724">
    <property type="entry name" value="META"/>
    <property type="match status" value="1"/>
</dbReference>
<dbReference type="RefSeq" id="WP_016921630.1">
    <property type="nucleotide sequence ID" value="NZ_CP044331.1"/>
</dbReference>
<sequence>MRLFAAAVFLLGSLLAPASFAAPTLTGRYRVVAIAGADGLDAARTHAEFATNGRFASTIGCNRIAGAPTIAGSDLTFGPMATTRMACPPPLDQVERAYLEALRNVRGYRLSGETLLFLGEDGEALVTLKRAK</sequence>
<dbReference type="EMBL" id="CP044331">
    <property type="protein sequence ID" value="QGM97605.1"/>
    <property type="molecule type" value="Genomic_DNA"/>
</dbReference>
<dbReference type="AlphaFoldDB" id="A0A6B8M5J1"/>
<organism evidence="3 4">
    <name type="scientific">Methylocystis parvus</name>
    <dbReference type="NCBI Taxonomy" id="134"/>
    <lineage>
        <taxon>Bacteria</taxon>
        <taxon>Pseudomonadati</taxon>
        <taxon>Pseudomonadota</taxon>
        <taxon>Alphaproteobacteria</taxon>
        <taxon>Hyphomicrobiales</taxon>
        <taxon>Methylocystaceae</taxon>
        <taxon>Methylocystis</taxon>
    </lineage>
</organism>
<protein>
    <submittedName>
        <fullName evidence="3">META domain-containing protein</fullName>
    </submittedName>
</protein>
<evidence type="ECO:0000256" key="1">
    <source>
        <dbReference type="SAM" id="SignalP"/>
    </source>
</evidence>
<feature type="chain" id="PRO_5025425424" evidence="1">
    <location>
        <begin position="22"/>
        <end position="132"/>
    </location>
</feature>
<evidence type="ECO:0000313" key="3">
    <source>
        <dbReference type="EMBL" id="QGM97605.1"/>
    </source>
</evidence>
<feature type="domain" description="DUF306" evidence="2">
    <location>
        <begin position="24"/>
        <end position="128"/>
    </location>
</feature>
<dbReference type="InterPro" id="IPR005184">
    <property type="entry name" value="DUF306_Meta_HslJ"/>
</dbReference>
<keyword evidence="4" id="KW-1185">Reference proteome</keyword>
<dbReference type="Gene3D" id="2.40.128.270">
    <property type="match status" value="1"/>
</dbReference>
<dbReference type="Proteomes" id="UP000422569">
    <property type="component" value="Chromosome"/>
</dbReference>
<gene>
    <name evidence="3" type="ORF">F7D14_09120</name>
</gene>
<keyword evidence="1" id="KW-0732">Signal</keyword>
<feature type="signal peptide" evidence="1">
    <location>
        <begin position="1"/>
        <end position="21"/>
    </location>
</feature>
<reference evidence="3 4" key="1">
    <citation type="submission" date="2019-09" db="EMBL/GenBank/DDBJ databases">
        <title>Isolation and complete genome sequencing of Methylocystis species.</title>
        <authorList>
            <person name="Rumah B.L."/>
            <person name="Stead C.E."/>
            <person name="Stevens B.C."/>
            <person name="Minton N.P."/>
            <person name="Grosse-Honebrink A."/>
            <person name="Zhang Y."/>
        </authorList>
    </citation>
    <scope>NUCLEOTIDE SEQUENCE [LARGE SCALE GENOMIC DNA]</scope>
    <source>
        <strain evidence="3 4">BRCS2</strain>
    </source>
</reference>
<proteinExistence type="predicted"/>
<evidence type="ECO:0000259" key="2">
    <source>
        <dbReference type="Pfam" id="PF03724"/>
    </source>
</evidence>
<dbReference type="PANTHER" id="PTHR35535:SF1">
    <property type="entry name" value="HEAT SHOCK PROTEIN HSLJ"/>
    <property type="match status" value="1"/>
</dbReference>
<accession>A0A6B8M5J1</accession>
<evidence type="ECO:0000313" key="4">
    <source>
        <dbReference type="Proteomes" id="UP000422569"/>
    </source>
</evidence>
<dbReference type="KEGG" id="mpar:F7D14_09120"/>
<name>A0A6B8M5J1_9HYPH</name>
<dbReference type="PANTHER" id="PTHR35535">
    <property type="entry name" value="HEAT SHOCK PROTEIN HSLJ"/>
    <property type="match status" value="1"/>
</dbReference>
<dbReference type="InterPro" id="IPR053147">
    <property type="entry name" value="Hsp_HslJ-like"/>
</dbReference>
<dbReference type="InterPro" id="IPR038670">
    <property type="entry name" value="HslJ-like_sf"/>
</dbReference>